<dbReference type="InterPro" id="IPR020904">
    <property type="entry name" value="Sc_DH/Rdtase_CS"/>
</dbReference>
<dbReference type="Proteomes" id="UP001172673">
    <property type="component" value="Unassembled WGS sequence"/>
</dbReference>
<evidence type="ECO:0000313" key="5">
    <source>
        <dbReference type="Proteomes" id="UP001172673"/>
    </source>
</evidence>
<dbReference type="FunFam" id="3.40.50.720:FF:000084">
    <property type="entry name" value="Short-chain dehydrogenase reductase"/>
    <property type="match status" value="1"/>
</dbReference>
<keyword evidence="3" id="KW-0560">Oxidoreductase</keyword>
<gene>
    <name evidence="4" type="ORF">H2200_009343</name>
</gene>
<proteinExistence type="inferred from homology"/>
<evidence type="ECO:0008006" key="6">
    <source>
        <dbReference type="Google" id="ProtNLM"/>
    </source>
</evidence>
<evidence type="ECO:0000256" key="2">
    <source>
        <dbReference type="ARBA" id="ARBA00022857"/>
    </source>
</evidence>
<organism evidence="4 5">
    <name type="scientific">Cladophialophora chaetospira</name>
    <dbReference type="NCBI Taxonomy" id="386627"/>
    <lineage>
        <taxon>Eukaryota</taxon>
        <taxon>Fungi</taxon>
        <taxon>Dikarya</taxon>
        <taxon>Ascomycota</taxon>
        <taxon>Pezizomycotina</taxon>
        <taxon>Eurotiomycetes</taxon>
        <taxon>Chaetothyriomycetidae</taxon>
        <taxon>Chaetothyriales</taxon>
        <taxon>Herpotrichiellaceae</taxon>
        <taxon>Cladophialophora</taxon>
    </lineage>
</organism>
<evidence type="ECO:0000313" key="4">
    <source>
        <dbReference type="EMBL" id="KAJ9606382.1"/>
    </source>
</evidence>
<dbReference type="InterPro" id="IPR002347">
    <property type="entry name" value="SDR_fam"/>
</dbReference>
<dbReference type="SUPFAM" id="SSF51735">
    <property type="entry name" value="NAD(P)-binding Rossmann-fold domains"/>
    <property type="match status" value="1"/>
</dbReference>
<keyword evidence="5" id="KW-1185">Reference proteome</keyword>
<dbReference type="PROSITE" id="PS00061">
    <property type="entry name" value="ADH_SHORT"/>
    <property type="match status" value="1"/>
</dbReference>
<accession>A0AA39CFM2</accession>
<dbReference type="GO" id="GO:0016616">
    <property type="term" value="F:oxidoreductase activity, acting on the CH-OH group of donors, NAD or NADP as acceptor"/>
    <property type="evidence" value="ECO:0007669"/>
    <property type="project" value="UniProtKB-ARBA"/>
</dbReference>
<dbReference type="GO" id="GO:0050664">
    <property type="term" value="F:oxidoreductase activity, acting on NAD(P)H, oxygen as acceptor"/>
    <property type="evidence" value="ECO:0007669"/>
    <property type="project" value="TreeGrafter"/>
</dbReference>
<evidence type="ECO:0000256" key="3">
    <source>
        <dbReference type="ARBA" id="ARBA00023002"/>
    </source>
</evidence>
<reference evidence="4" key="1">
    <citation type="submission" date="2022-10" db="EMBL/GenBank/DDBJ databases">
        <title>Culturing micro-colonial fungi from biological soil crusts in the Mojave desert and describing Neophaeococcomyces mojavensis, and introducing the new genera and species Taxawa tesnikishii.</title>
        <authorList>
            <person name="Kurbessoian T."/>
            <person name="Stajich J.E."/>
        </authorList>
    </citation>
    <scope>NUCLEOTIDE SEQUENCE</scope>
    <source>
        <strain evidence="4">TK_41</strain>
    </source>
</reference>
<evidence type="ECO:0000256" key="1">
    <source>
        <dbReference type="ARBA" id="ARBA00006484"/>
    </source>
</evidence>
<keyword evidence="2" id="KW-0521">NADP</keyword>
<dbReference type="PANTHER" id="PTHR43008">
    <property type="entry name" value="BENZIL REDUCTASE"/>
    <property type="match status" value="1"/>
</dbReference>
<comment type="caution">
    <text evidence="4">The sequence shown here is derived from an EMBL/GenBank/DDBJ whole genome shotgun (WGS) entry which is preliminary data.</text>
</comment>
<dbReference type="AlphaFoldDB" id="A0AA39CFM2"/>
<comment type="similarity">
    <text evidence="1">Belongs to the short-chain dehydrogenases/reductases (SDR) family.</text>
</comment>
<name>A0AA39CFM2_9EURO</name>
<dbReference type="PRINTS" id="PR00081">
    <property type="entry name" value="GDHRDH"/>
</dbReference>
<dbReference type="EMBL" id="JAPDRK010000014">
    <property type="protein sequence ID" value="KAJ9606382.1"/>
    <property type="molecule type" value="Genomic_DNA"/>
</dbReference>
<protein>
    <recommendedName>
        <fullName evidence="6">NAD(P)-binding protein</fullName>
    </recommendedName>
</protein>
<dbReference type="InterPro" id="IPR036291">
    <property type="entry name" value="NAD(P)-bd_dom_sf"/>
</dbReference>
<dbReference type="Gene3D" id="3.40.50.720">
    <property type="entry name" value="NAD(P)-binding Rossmann-like Domain"/>
    <property type="match status" value="1"/>
</dbReference>
<dbReference type="Pfam" id="PF13561">
    <property type="entry name" value="adh_short_C2"/>
    <property type="match status" value="1"/>
</dbReference>
<dbReference type="PANTHER" id="PTHR43008:SF4">
    <property type="entry name" value="CHAIN DEHYDROGENASE, PUTATIVE (AFU_ORTHOLOGUE AFUA_4G08710)-RELATED"/>
    <property type="match status" value="1"/>
</dbReference>
<sequence>MAALPIYENRFLDKFSLKGRTVVITGGGRGLGLTFANGLAQAGANIAVIDIAAQPSEAFSSLTYGGQYLYYQADVTNYEGLGKVITQISKDFGGIYGCIAAAGVHVDKPFLDHTPKDLDVNLNVNVKGVFYTVQHCARQMKEQSTGGSIVAIASIAAYKAPAAHSIAAYTASKYAVRGFMGQIAKELAQYQIRVNTVSPGCMQTELLQMVLDEHPERLPLFAGTCALNRIGQPQELCGMLLYLMSDLASFTVGQDFIVDGSSV</sequence>